<sequence length="554" mass="60202">MKNNLLRHVLHVIGYIVWAVLVNALAVWVIGPLVQDLAIFGIVAAVILVILWLTSLYPRYRRRFVTFTLFSLLLGQGLSALAFSSVSKTLVVSVVMSVGLFIAAIWFGKIRFFPLLFGTIAVILANAWLPFADWPFLTQFQIVQHSRLHIDPHDLDAAPFDVIHTSTGDALLTVSEYIPSKALLQQLVQTATDSPDALQNVLQTAQGEYRFVEIKRVGNRIEQVPASAADLAQAHPLNLIKSFFPFQLAHWYVANGELSEYLSPYLTSNQAVETAINSASYATSMQALSDQGVQDELSNWQSALAQLGVKANPSGWRIESGKLTGSYQGKTLSVPVTATSVVGEGHFTSTTANQLLLVGNNDLQVFDLDAQKVITTYRGTSANPVPNDVVIGPLTHGGRDAVLVNAAPAYILTVSPSGTWQQVYTATSNSFRFETVLDTSNGATQLITDDPSKVRNAATRYFSSYHFVPGRAGQAGQLERNWRVFRTNVVNVTPISLTNGGGEDLAVAIYGSGEYLILHKTNVPVLPIAAGLFGLIVIAGWVNRIRLRKGAGQA</sequence>
<evidence type="ECO:0000256" key="1">
    <source>
        <dbReference type="SAM" id="Phobius"/>
    </source>
</evidence>
<feature type="transmembrane region" description="Helical" evidence="1">
    <location>
        <begin position="525"/>
        <end position="542"/>
    </location>
</feature>
<name>A0ABV5AL02_9BACL</name>
<comment type="caution">
    <text evidence="2">The sequence shown here is derived from an EMBL/GenBank/DDBJ whole genome shotgun (WGS) entry which is preliminary data.</text>
</comment>
<dbReference type="Proteomes" id="UP001579974">
    <property type="component" value="Unassembled WGS sequence"/>
</dbReference>
<feature type="transmembrane region" description="Helical" evidence="1">
    <location>
        <begin position="64"/>
        <end position="83"/>
    </location>
</feature>
<dbReference type="EMBL" id="JBDXSU010000023">
    <property type="protein sequence ID" value="MFB5192480.1"/>
    <property type="molecule type" value="Genomic_DNA"/>
</dbReference>
<dbReference type="RefSeq" id="WP_275473032.1">
    <property type="nucleotide sequence ID" value="NZ_CP162940.1"/>
</dbReference>
<keyword evidence="1" id="KW-0812">Transmembrane</keyword>
<protein>
    <submittedName>
        <fullName evidence="2">Uncharacterized protein</fullName>
    </submittedName>
</protein>
<feature type="transmembrane region" description="Helical" evidence="1">
    <location>
        <begin position="115"/>
        <end position="137"/>
    </location>
</feature>
<keyword evidence="1" id="KW-0472">Membrane</keyword>
<proteinExistence type="predicted"/>
<keyword evidence="3" id="KW-1185">Reference proteome</keyword>
<accession>A0ABV5AL02</accession>
<reference evidence="2 3" key="1">
    <citation type="journal article" date="2024" name="Int. J. Mol. Sci.">
        <title>Exploration of Alicyclobacillus spp. Genome in Search of Antibiotic Resistance.</title>
        <authorList>
            <person name="Bucka-Kolendo J."/>
            <person name="Kiousi D.E."/>
            <person name="Dekowska A."/>
            <person name="Mikolajczuk-Szczyrba A."/>
            <person name="Karadedos D.M."/>
            <person name="Michael P."/>
            <person name="Galanis A."/>
            <person name="Sokolowska B."/>
        </authorList>
    </citation>
    <scope>NUCLEOTIDE SEQUENCE [LARGE SCALE GENOMIC DNA]</scope>
    <source>
        <strain evidence="2 3">KKP 3000</strain>
    </source>
</reference>
<gene>
    <name evidence="2" type="ORF">KKP3000_001684</name>
</gene>
<evidence type="ECO:0000313" key="3">
    <source>
        <dbReference type="Proteomes" id="UP001579974"/>
    </source>
</evidence>
<feature type="transmembrane region" description="Helical" evidence="1">
    <location>
        <begin position="12"/>
        <end position="31"/>
    </location>
</feature>
<feature type="transmembrane region" description="Helical" evidence="1">
    <location>
        <begin position="89"/>
        <end position="108"/>
    </location>
</feature>
<feature type="transmembrane region" description="Helical" evidence="1">
    <location>
        <begin position="37"/>
        <end position="57"/>
    </location>
</feature>
<keyword evidence="1" id="KW-1133">Transmembrane helix</keyword>
<evidence type="ECO:0000313" key="2">
    <source>
        <dbReference type="EMBL" id="MFB5192480.1"/>
    </source>
</evidence>
<organism evidence="2 3">
    <name type="scientific">Alicyclobacillus fastidiosus</name>
    <dbReference type="NCBI Taxonomy" id="392011"/>
    <lineage>
        <taxon>Bacteria</taxon>
        <taxon>Bacillati</taxon>
        <taxon>Bacillota</taxon>
        <taxon>Bacilli</taxon>
        <taxon>Bacillales</taxon>
        <taxon>Alicyclobacillaceae</taxon>
        <taxon>Alicyclobacillus</taxon>
    </lineage>
</organism>